<gene>
    <name evidence="3" type="ORF">AVDCRST_MAG02-3931</name>
</gene>
<protein>
    <recommendedName>
        <fullName evidence="2">Response regulatory domain-containing protein</fullName>
    </recommendedName>
</protein>
<sequence>MARRVVAAVEDLLFRSKISETATQLGITASFPRNPTKLEDTLRSSPPDLLILDLNSSRFEPLRILQTLRSEEATRGVKTVGFLSHVQKDLAVAAKEAGCDRVMARSAFTKDLPKVLAEGEAADTVDEAGVG</sequence>
<evidence type="ECO:0000259" key="2">
    <source>
        <dbReference type="PROSITE" id="PS50110"/>
    </source>
</evidence>
<evidence type="ECO:0000256" key="1">
    <source>
        <dbReference type="PROSITE-ProRule" id="PRU00169"/>
    </source>
</evidence>
<keyword evidence="1" id="KW-0597">Phosphoprotein</keyword>
<dbReference type="EMBL" id="CADCVH010000102">
    <property type="protein sequence ID" value="CAA9469390.1"/>
    <property type="molecule type" value="Genomic_DNA"/>
</dbReference>
<evidence type="ECO:0000313" key="3">
    <source>
        <dbReference type="EMBL" id="CAA9469390.1"/>
    </source>
</evidence>
<dbReference type="GO" id="GO:0000160">
    <property type="term" value="P:phosphorelay signal transduction system"/>
    <property type="evidence" value="ECO:0007669"/>
    <property type="project" value="InterPro"/>
</dbReference>
<dbReference type="InterPro" id="IPR001789">
    <property type="entry name" value="Sig_transdc_resp-reg_receiver"/>
</dbReference>
<dbReference type="InterPro" id="IPR011006">
    <property type="entry name" value="CheY-like_superfamily"/>
</dbReference>
<feature type="modified residue" description="4-aspartylphosphate" evidence="1">
    <location>
        <position position="53"/>
    </location>
</feature>
<name>A0A6J4RGV2_9ACTN</name>
<proteinExistence type="predicted"/>
<dbReference type="Gene3D" id="3.40.50.2300">
    <property type="match status" value="1"/>
</dbReference>
<accession>A0A6J4RGV2</accession>
<reference evidence="3" key="1">
    <citation type="submission" date="2020-02" db="EMBL/GenBank/DDBJ databases">
        <authorList>
            <person name="Meier V. D."/>
        </authorList>
    </citation>
    <scope>NUCLEOTIDE SEQUENCE</scope>
    <source>
        <strain evidence="3">AVDCRST_MAG02</strain>
    </source>
</reference>
<organism evidence="3">
    <name type="scientific">uncultured Rubrobacteraceae bacterium</name>
    <dbReference type="NCBI Taxonomy" id="349277"/>
    <lineage>
        <taxon>Bacteria</taxon>
        <taxon>Bacillati</taxon>
        <taxon>Actinomycetota</taxon>
        <taxon>Rubrobacteria</taxon>
        <taxon>Rubrobacterales</taxon>
        <taxon>Rubrobacteraceae</taxon>
        <taxon>environmental samples</taxon>
    </lineage>
</organism>
<dbReference type="AlphaFoldDB" id="A0A6J4RGV2"/>
<dbReference type="PROSITE" id="PS50110">
    <property type="entry name" value="RESPONSE_REGULATORY"/>
    <property type="match status" value="1"/>
</dbReference>
<dbReference type="SUPFAM" id="SSF52172">
    <property type="entry name" value="CheY-like"/>
    <property type="match status" value="1"/>
</dbReference>
<feature type="domain" description="Response regulatory" evidence="2">
    <location>
        <begin position="4"/>
        <end position="120"/>
    </location>
</feature>